<organism evidence="5 6">
    <name type="scientific">Setaria digitata</name>
    <dbReference type="NCBI Taxonomy" id="48799"/>
    <lineage>
        <taxon>Eukaryota</taxon>
        <taxon>Metazoa</taxon>
        <taxon>Ecdysozoa</taxon>
        <taxon>Nematoda</taxon>
        <taxon>Chromadorea</taxon>
        <taxon>Rhabditida</taxon>
        <taxon>Spirurina</taxon>
        <taxon>Spiruromorpha</taxon>
        <taxon>Filarioidea</taxon>
        <taxon>Setariidae</taxon>
        <taxon>Setaria</taxon>
    </lineage>
</organism>
<keyword evidence="3" id="KW-0812">Transmembrane</keyword>
<evidence type="ECO:0000256" key="3">
    <source>
        <dbReference type="SAM" id="Phobius"/>
    </source>
</evidence>
<dbReference type="AlphaFoldDB" id="A0A915Q5R1"/>
<sequence>MVKSLENDEHRQMRRIAFLAIVVSTTAVISSVITLPMLYGFIQTFENHLFIEANFCKSRSRDMWSEITALQIGRKFFKRIKREWSFGKWVPSSFYDGAGGDSYTTDSNKYDAVPVPQYGKTDSAADINHNGQCCTCHLGLAGPPGPEGDEGRKGMDGYPGKDGKPGKNSKIPLLKESIGGEELCMICPAGPRGNPGPIGPRGPPGPRGSPGNRGNDGEKGEEGLPGQAGLKGRQGQPGKPGARGMPGRLIHIPGAIGPDGPKGALGDLGPKGVPGVDGISYPGPPGEPGDDGRNGLEGKQGPPGIPGPRGGNGQPGSCDHCPAPRLPPGY</sequence>
<dbReference type="Pfam" id="PF01484">
    <property type="entry name" value="Col_cuticle_N"/>
    <property type="match status" value="1"/>
</dbReference>
<evidence type="ECO:0000313" key="5">
    <source>
        <dbReference type="Proteomes" id="UP000887581"/>
    </source>
</evidence>
<feature type="compositionally biased region" description="Basic and acidic residues" evidence="2">
    <location>
        <begin position="149"/>
        <end position="165"/>
    </location>
</feature>
<dbReference type="InterPro" id="IPR008160">
    <property type="entry name" value="Collagen"/>
</dbReference>
<dbReference type="PANTHER" id="PTHR24637">
    <property type="entry name" value="COLLAGEN"/>
    <property type="match status" value="1"/>
</dbReference>
<keyword evidence="1" id="KW-0677">Repeat</keyword>
<feature type="domain" description="Nematode cuticle collagen N-terminal" evidence="4">
    <location>
        <begin position="15"/>
        <end position="67"/>
    </location>
</feature>
<proteinExistence type="predicted"/>
<feature type="compositionally biased region" description="Pro residues" evidence="2">
    <location>
        <begin position="197"/>
        <end position="207"/>
    </location>
</feature>
<dbReference type="SMART" id="SM01088">
    <property type="entry name" value="Col_cuticle_N"/>
    <property type="match status" value="1"/>
</dbReference>
<keyword evidence="3" id="KW-1133">Transmembrane helix</keyword>
<protein>
    <submittedName>
        <fullName evidence="6">Nematode cuticle collagen N-terminal domain-containing protein</fullName>
    </submittedName>
</protein>
<keyword evidence="5" id="KW-1185">Reference proteome</keyword>
<feature type="transmembrane region" description="Helical" evidence="3">
    <location>
        <begin position="16"/>
        <end position="42"/>
    </location>
</feature>
<dbReference type="Pfam" id="PF01391">
    <property type="entry name" value="Collagen"/>
    <property type="match status" value="1"/>
</dbReference>
<feature type="region of interest" description="Disordered" evidence="2">
    <location>
        <begin position="145"/>
        <end position="173"/>
    </location>
</feature>
<reference evidence="6" key="1">
    <citation type="submission" date="2022-11" db="UniProtKB">
        <authorList>
            <consortium name="WormBaseParasite"/>
        </authorList>
    </citation>
    <scope>IDENTIFICATION</scope>
</reference>
<evidence type="ECO:0000259" key="4">
    <source>
        <dbReference type="SMART" id="SM01088"/>
    </source>
</evidence>
<dbReference type="GO" id="GO:0042302">
    <property type="term" value="F:structural constituent of cuticle"/>
    <property type="evidence" value="ECO:0007669"/>
    <property type="project" value="InterPro"/>
</dbReference>
<keyword evidence="3" id="KW-0472">Membrane</keyword>
<name>A0A915Q5R1_9BILA</name>
<evidence type="ECO:0000256" key="1">
    <source>
        <dbReference type="ARBA" id="ARBA00022737"/>
    </source>
</evidence>
<dbReference type="WBParaSite" id="sdigi.contig627.g9281.t1">
    <property type="protein sequence ID" value="sdigi.contig627.g9281.t1"/>
    <property type="gene ID" value="sdigi.contig627.g9281"/>
</dbReference>
<dbReference type="Proteomes" id="UP000887581">
    <property type="component" value="Unplaced"/>
</dbReference>
<evidence type="ECO:0000256" key="2">
    <source>
        <dbReference type="SAM" id="MobiDB-lite"/>
    </source>
</evidence>
<accession>A0A915Q5R1</accession>
<feature type="region of interest" description="Disordered" evidence="2">
    <location>
        <begin position="186"/>
        <end position="330"/>
    </location>
</feature>
<dbReference type="InterPro" id="IPR002486">
    <property type="entry name" value="Col_cuticle_N"/>
</dbReference>
<dbReference type="PANTHER" id="PTHR24637:SF286">
    <property type="entry name" value="CUTICLE COLLAGEN 6"/>
    <property type="match status" value="1"/>
</dbReference>
<evidence type="ECO:0000313" key="6">
    <source>
        <dbReference type="WBParaSite" id="sdigi.contig627.g9281.t1"/>
    </source>
</evidence>